<comment type="caution">
    <text evidence="2">The sequence shown here is derived from an EMBL/GenBank/DDBJ whole genome shotgun (WGS) entry which is preliminary data.</text>
</comment>
<dbReference type="Pfam" id="PF13671">
    <property type="entry name" value="AAA_33"/>
    <property type="match status" value="1"/>
</dbReference>
<proteinExistence type="predicted"/>
<dbReference type="InterPro" id="IPR056782">
    <property type="entry name" value="HAD_PNKP"/>
</dbReference>
<evidence type="ECO:0000313" key="2">
    <source>
        <dbReference type="EMBL" id="MBO0511451.1"/>
    </source>
</evidence>
<dbReference type="Proteomes" id="UP000664167">
    <property type="component" value="Unassembled WGS sequence"/>
</dbReference>
<dbReference type="InterPro" id="IPR036412">
    <property type="entry name" value="HAD-like_sf"/>
</dbReference>
<reference evidence="2" key="1">
    <citation type="submission" date="2021-03" db="EMBL/GenBank/DDBJ databases">
        <title>Streptomyces poriferae sp. nov., a novel marine sponge-derived Actinobacteria species with anti-MRSA activity.</title>
        <authorList>
            <person name="Sandoval-Powers M."/>
            <person name="Kralova S."/>
            <person name="Nguyen G.-S."/>
            <person name="Fawwal D."/>
            <person name="Degnes K."/>
            <person name="Klinkenberg G."/>
            <person name="Sletta H."/>
            <person name="Wentzel A."/>
            <person name="Liles M.R."/>
        </authorList>
    </citation>
    <scope>NUCLEOTIDE SEQUENCE</scope>
    <source>
        <strain evidence="2">DSM 41794</strain>
    </source>
</reference>
<feature type="domain" description="Polynucleotide kinase PNKP phosphatase" evidence="1">
    <location>
        <begin position="166"/>
        <end position="301"/>
    </location>
</feature>
<dbReference type="InterPro" id="IPR023214">
    <property type="entry name" value="HAD_sf"/>
</dbReference>
<evidence type="ECO:0000259" key="1">
    <source>
        <dbReference type="Pfam" id="PF25109"/>
    </source>
</evidence>
<dbReference type="Pfam" id="PF25109">
    <property type="entry name" value="HAD_PNKP"/>
    <property type="match status" value="1"/>
</dbReference>
<dbReference type="EMBL" id="JAFLRJ010000056">
    <property type="protein sequence ID" value="MBO0511451.1"/>
    <property type="molecule type" value="Genomic_DNA"/>
</dbReference>
<dbReference type="AlphaFoldDB" id="A0A939F3Z8"/>
<dbReference type="SUPFAM" id="SSF52540">
    <property type="entry name" value="P-loop containing nucleoside triphosphate hydrolases"/>
    <property type="match status" value="1"/>
</dbReference>
<protein>
    <submittedName>
        <fullName evidence="2">AAA family ATPase</fullName>
    </submittedName>
</protein>
<dbReference type="Gene3D" id="3.40.50.300">
    <property type="entry name" value="P-loop containing nucleotide triphosphate hydrolases"/>
    <property type="match status" value="1"/>
</dbReference>
<name>A0A939F3Z8_9ACTN</name>
<dbReference type="SUPFAM" id="SSF56784">
    <property type="entry name" value="HAD-like"/>
    <property type="match status" value="1"/>
</dbReference>
<dbReference type="RefSeq" id="WP_206960867.1">
    <property type="nucleotide sequence ID" value="NZ_BAAAJJ010000007.1"/>
</dbReference>
<gene>
    <name evidence="2" type="ORF">J0695_06460</name>
</gene>
<dbReference type="InterPro" id="IPR027417">
    <property type="entry name" value="P-loop_NTPase"/>
</dbReference>
<accession>A0A939F3Z8</accession>
<dbReference type="Gene3D" id="3.40.50.1000">
    <property type="entry name" value="HAD superfamily/HAD-like"/>
    <property type="match status" value="1"/>
</dbReference>
<keyword evidence="3" id="KW-1185">Reference proteome</keyword>
<sequence length="301" mass="33060">MTTLHFTRGLPASGKTTWATAWTAEDRAGRARVNRDDLRAMLDSGEHVKGVTEQRVMAVRDAAILRLLAKGYDVVCDDTNLPQRVARDLAKLAAKAGAELKVHDFTDVPLEVCIERDAARDRTVGEETIRGLHQRFLAGHALPLPLPDEAPAASSVRKYEAKPGTPKAVLVDIDGTTALITNRSPFDSTRVHQDLPNRPVIEVVRALQAAGHRVVFLSGRTDDSRAATESWLAKHVGVAYDGLFMRPTGDSRKDSIVKIELFDAHVREVYDVTCVLDDRNQVVDAWRAIGLTVLQVAEGDF</sequence>
<organism evidence="2 3">
    <name type="scientific">Streptomyces beijiangensis</name>
    <dbReference type="NCBI Taxonomy" id="163361"/>
    <lineage>
        <taxon>Bacteria</taxon>
        <taxon>Bacillati</taxon>
        <taxon>Actinomycetota</taxon>
        <taxon>Actinomycetes</taxon>
        <taxon>Kitasatosporales</taxon>
        <taxon>Streptomycetaceae</taxon>
        <taxon>Streptomyces</taxon>
    </lineage>
</organism>
<evidence type="ECO:0000313" key="3">
    <source>
        <dbReference type="Proteomes" id="UP000664167"/>
    </source>
</evidence>